<feature type="compositionally biased region" description="Polar residues" evidence="1">
    <location>
        <begin position="193"/>
        <end position="203"/>
    </location>
</feature>
<sequence length="420" mass="45902">MIKRKAMRVQSDDDSEGESTVPVKRSRVDEQPLESEEELIDVETSEVPSRLRRQSSTSKRPSKSTTKAPPAKKRKRVVGSDAGSEDDFFNDAVDSGEDDEPPPEEYDDGDDDFVVDDAPKRGKAKSTGARGKGRSRAAEKEDTKDIKMKDERQQKPPPAKRARPADADAAAPVAPEPGPSVVSVKGLPRIKKNNSSASTAPGTPSNPAAAKPAVAGKPSAPTTKAAALDLKKDLGLKTSSRKAAATQPASDLDLNNKDNWASLFKGGTGPPRAGVKNDDGRKELEKKREAERARRMETLRNTFDLQAQTEKIIRFEERLRSAKSGVAFPKFLAAKWRDVYERGKQQSTATANGTPQHPQSSRTPQHNTRTPQHMQNAQTPQYTQIMQTPQHSQHVQTPRYSQDLQTPQHLQDAQPTAAAA</sequence>
<reference evidence="2 3" key="1">
    <citation type="journal article" date="2010" name="Nat. Biotechnol.">
        <title>Genome sequence of the model mushroom Schizophyllum commune.</title>
        <authorList>
            <person name="Ohm R.A."/>
            <person name="de Jong J.F."/>
            <person name="Lugones L.G."/>
            <person name="Aerts A."/>
            <person name="Kothe E."/>
            <person name="Stajich J.E."/>
            <person name="de Vries R.P."/>
            <person name="Record E."/>
            <person name="Levasseur A."/>
            <person name="Baker S.E."/>
            <person name="Bartholomew K.A."/>
            <person name="Coutinho P.M."/>
            <person name="Erdmann S."/>
            <person name="Fowler T.J."/>
            <person name="Gathman A.C."/>
            <person name="Lombard V."/>
            <person name="Henrissat B."/>
            <person name="Knabe N."/>
            <person name="Kuees U."/>
            <person name="Lilly W.W."/>
            <person name="Lindquist E."/>
            <person name="Lucas S."/>
            <person name="Magnuson J.K."/>
            <person name="Piumi F."/>
            <person name="Raudaskoski M."/>
            <person name="Salamov A."/>
            <person name="Schmutz J."/>
            <person name="Schwarze F.W.M.R."/>
            <person name="vanKuyk P.A."/>
            <person name="Horton J.S."/>
            <person name="Grigoriev I.V."/>
            <person name="Woesten H.A.B."/>
        </authorList>
    </citation>
    <scope>NUCLEOTIDE SEQUENCE [LARGE SCALE GENOMIC DNA]</scope>
    <source>
        <strain evidence="3">H4-8 / FGSC 9210</strain>
    </source>
</reference>
<feature type="compositionally biased region" description="Basic and acidic residues" evidence="1">
    <location>
        <begin position="136"/>
        <end position="154"/>
    </location>
</feature>
<protein>
    <submittedName>
        <fullName evidence="2">Uncharacterized protein</fullName>
    </submittedName>
</protein>
<dbReference type="OMA" id="WREDSKK"/>
<feature type="compositionally biased region" description="Polar residues" evidence="1">
    <location>
        <begin position="345"/>
        <end position="414"/>
    </location>
</feature>
<feature type="compositionally biased region" description="Low complexity" evidence="1">
    <location>
        <begin position="205"/>
        <end position="226"/>
    </location>
</feature>
<feature type="compositionally biased region" description="Acidic residues" evidence="1">
    <location>
        <begin position="31"/>
        <end position="44"/>
    </location>
</feature>
<dbReference type="HOGENOM" id="CLU_654086_0_0_1"/>
<dbReference type="AlphaFoldDB" id="D8PVG4"/>
<dbReference type="EMBL" id="GL377303">
    <property type="protein sequence ID" value="EFJ00030.1"/>
    <property type="molecule type" value="Genomic_DNA"/>
</dbReference>
<feature type="compositionally biased region" description="Low complexity" evidence="1">
    <location>
        <begin position="54"/>
        <end position="69"/>
    </location>
</feature>
<dbReference type="KEGG" id="scm:SCHCO_02607708"/>
<gene>
    <name evidence="2" type="ORF">SCHCODRAFT_255932</name>
</gene>
<evidence type="ECO:0000256" key="1">
    <source>
        <dbReference type="SAM" id="MobiDB-lite"/>
    </source>
</evidence>
<feature type="compositionally biased region" description="Acidic residues" evidence="1">
    <location>
        <begin position="83"/>
        <end position="115"/>
    </location>
</feature>
<dbReference type="eggNOG" id="ENOG502SS97">
    <property type="taxonomic scope" value="Eukaryota"/>
</dbReference>
<proteinExistence type="predicted"/>
<feature type="region of interest" description="Disordered" evidence="1">
    <location>
        <begin position="1"/>
        <end position="226"/>
    </location>
</feature>
<dbReference type="InParanoid" id="D8PVG4"/>
<organism evidence="3">
    <name type="scientific">Schizophyllum commune (strain H4-8 / FGSC 9210)</name>
    <name type="common">Split gill fungus</name>
    <dbReference type="NCBI Taxonomy" id="578458"/>
    <lineage>
        <taxon>Eukaryota</taxon>
        <taxon>Fungi</taxon>
        <taxon>Dikarya</taxon>
        <taxon>Basidiomycota</taxon>
        <taxon>Agaricomycotina</taxon>
        <taxon>Agaricomycetes</taxon>
        <taxon>Agaricomycetidae</taxon>
        <taxon>Agaricales</taxon>
        <taxon>Schizophyllaceae</taxon>
        <taxon>Schizophyllum</taxon>
    </lineage>
</organism>
<feature type="compositionally biased region" description="Basic and acidic residues" evidence="1">
    <location>
        <begin position="275"/>
        <end position="296"/>
    </location>
</feature>
<dbReference type="GeneID" id="9587491"/>
<accession>D8PVG4</accession>
<keyword evidence="3" id="KW-1185">Reference proteome</keyword>
<dbReference type="VEuPathDB" id="FungiDB:SCHCODRAFT_02607708"/>
<dbReference type="Proteomes" id="UP000007431">
    <property type="component" value="Unassembled WGS sequence"/>
</dbReference>
<dbReference type="OrthoDB" id="3362703at2759"/>
<name>D8PVG4_SCHCM</name>
<feature type="region of interest" description="Disordered" evidence="1">
    <location>
        <begin position="238"/>
        <end position="296"/>
    </location>
</feature>
<feature type="region of interest" description="Disordered" evidence="1">
    <location>
        <begin position="343"/>
        <end position="420"/>
    </location>
</feature>
<evidence type="ECO:0000313" key="2">
    <source>
        <dbReference type="EMBL" id="EFJ00030.1"/>
    </source>
</evidence>
<dbReference type="RefSeq" id="XP_003034932.1">
    <property type="nucleotide sequence ID" value="XM_003034886.1"/>
</dbReference>
<evidence type="ECO:0000313" key="3">
    <source>
        <dbReference type="Proteomes" id="UP000007431"/>
    </source>
</evidence>